<comment type="similarity">
    <text evidence="2 9">Belongs to the insulin family.</text>
</comment>
<evidence type="ECO:0000313" key="12">
    <source>
        <dbReference type="Ensembl" id="ENSECAP00000010760.4"/>
    </source>
</evidence>
<organism evidence="12 13">
    <name type="scientific">Equus caballus</name>
    <name type="common">Horse</name>
    <dbReference type="NCBI Taxonomy" id="9796"/>
    <lineage>
        <taxon>Eukaryota</taxon>
        <taxon>Metazoa</taxon>
        <taxon>Chordata</taxon>
        <taxon>Craniata</taxon>
        <taxon>Vertebrata</taxon>
        <taxon>Euteleostomi</taxon>
        <taxon>Mammalia</taxon>
        <taxon>Eutheria</taxon>
        <taxon>Laurasiatheria</taxon>
        <taxon>Perissodactyla</taxon>
        <taxon>Equidae</taxon>
        <taxon>Equus</taxon>
    </lineage>
</organism>
<dbReference type="HOGENOM" id="CLU_115657_0_0_1"/>
<keyword evidence="13" id="KW-1185">Reference proteome</keyword>
<reference evidence="12" key="3">
    <citation type="submission" date="2025-09" db="UniProtKB">
        <authorList>
            <consortium name="Ensembl"/>
        </authorList>
    </citation>
    <scope>IDENTIFICATION</scope>
    <source>
        <strain evidence="12">Thoroughbred</strain>
    </source>
</reference>
<dbReference type="InterPro" id="IPR051042">
    <property type="entry name" value="Repro_Hormone_Insulin-like"/>
</dbReference>
<dbReference type="Proteomes" id="UP000002281">
    <property type="component" value="Chromosome 23"/>
</dbReference>
<reference evidence="12" key="2">
    <citation type="submission" date="2025-08" db="UniProtKB">
        <authorList>
            <consortium name="Ensembl"/>
        </authorList>
    </citation>
    <scope>IDENTIFICATION</scope>
    <source>
        <strain evidence="12">Thoroughbred</strain>
    </source>
</reference>
<feature type="signal peptide" evidence="10">
    <location>
        <begin position="1"/>
        <end position="25"/>
    </location>
</feature>
<dbReference type="Ensembl" id="ENSECAT00000013545.4">
    <property type="protein sequence ID" value="ENSECAP00000010760.4"/>
    <property type="gene ID" value="ENSECAG00000015003.4"/>
</dbReference>
<feature type="domain" description="Insulin-like" evidence="11">
    <location>
        <begin position="32"/>
        <end position="283"/>
    </location>
</feature>
<evidence type="ECO:0000256" key="8">
    <source>
        <dbReference type="ARBA" id="ARBA00037079"/>
    </source>
</evidence>
<comment type="function">
    <text evidence="8">Relaxin is an ovarian hormone that acts with estrogen to produce dilatation of the birth canal in many mammals.</text>
</comment>
<keyword evidence="6" id="KW-0372">Hormone</keyword>
<protein>
    <submittedName>
        <fullName evidence="12">Plasminogen receptor with a C-terminal lysine</fullName>
    </submittedName>
</protein>
<dbReference type="InterPro" id="IPR036438">
    <property type="entry name" value="Insulin-like_sf"/>
</dbReference>
<reference evidence="12 13" key="1">
    <citation type="journal article" date="2009" name="Science">
        <title>Genome sequence, comparative analysis, and population genetics of the domestic horse.</title>
        <authorList>
            <consortium name="Broad Institute Genome Sequencing Platform"/>
            <consortium name="Broad Institute Whole Genome Assembly Team"/>
            <person name="Wade C.M."/>
            <person name="Giulotto E."/>
            <person name="Sigurdsson S."/>
            <person name="Zoli M."/>
            <person name="Gnerre S."/>
            <person name="Imsland F."/>
            <person name="Lear T.L."/>
            <person name="Adelson D.L."/>
            <person name="Bailey E."/>
            <person name="Bellone R.R."/>
            <person name="Bloecker H."/>
            <person name="Distl O."/>
            <person name="Edgar R.C."/>
            <person name="Garber M."/>
            <person name="Leeb T."/>
            <person name="Mauceli E."/>
            <person name="MacLeod J.N."/>
            <person name="Penedo M.C.T."/>
            <person name="Raison J.M."/>
            <person name="Sharpe T."/>
            <person name="Vogel J."/>
            <person name="Andersson L."/>
            <person name="Antczak D.F."/>
            <person name="Biagi T."/>
            <person name="Binns M.M."/>
            <person name="Chowdhary B.P."/>
            <person name="Coleman S.J."/>
            <person name="Della Valle G."/>
            <person name="Fryc S."/>
            <person name="Guerin G."/>
            <person name="Hasegawa T."/>
            <person name="Hill E.W."/>
            <person name="Jurka J."/>
            <person name="Kiialainen A."/>
            <person name="Lindgren G."/>
            <person name="Liu J."/>
            <person name="Magnani E."/>
            <person name="Mickelson J.R."/>
            <person name="Murray J."/>
            <person name="Nergadze S.G."/>
            <person name="Onofrio R."/>
            <person name="Pedroni S."/>
            <person name="Piras M.F."/>
            <person name="Raudsepp T."/>
            <person name="Rocchi M."/>
            <person name="Roeed K.H."/>
            <person name="Ryder O.A."/>
            <person name="Searle S."/>
            <person name="Skow L."/>
            <person name="Swinburne J.E."/>
            <person name="Syvaenen A.C."/>
            <person name="Tozaki T."/>
            <person name="Valberg S.J."/>
            <person name="Vaudin M."/>
            <person name="White J.R."/>
            <person name="Zody M.C."/>
            <person name="Lander E.S."/>
            <person name="Lindblad-Toh K."/>
        </authorList>
    </citation>
    <scope>NUCLEOTIDE SEQUENCE [LARGE SCALE GENOMIC DNA]</scope>
    <source>
        <strain evidence="12 13">Thoroughbred</strain>
    </source>
</reference>
<dbReference type="SUPFAM" id="SSF56994">
    <property type="entry name" value="Insulin-like"/>
    <property type="match status" value="1"/>
</dbReference>
<dbReference type="Pfam" id="PF00049">
    <property type="entry name" value="Insulin"/>
    <property type="match status" value="1"/>
</dbReference>
<dbReference type="AlphaFoldDB" id="F6SMS1"/>
<keyword evidence="4 9" id="KW-0964">Secreted</keyword>
<evidence type="ECO:0000256" key="10">
    <source>
        <dbReference type="SAM" id="SignalP"/>
    </source>
</evidence>
<dbReference type="InterPro" id="IPR016179">
    <property type="entry name" value="Insulin-like"/>
</dbReference>
<dbReference type="InterPro" id="IPR022353">
    <property type="entry name" value="Insulin_CS"/>
</dbReference>
<comment type="subcellular location">
    <subcellularLocation>
        <location evidence="1 9">Secreted</location>
    </subcellularLocation>
</comment>
<evidence type="ECO:0000256" key="9">
    <source>
        <dbReference type="RuleBase" id="RU000406"/>
    </source>
</evidence>
<dbReference type="PaxDb" id="9796-ENSECAP00000010760"/>
<evidence type="ECO:0000256" key="3">
    <source>
        <dbReference type="ARBA" id="ARBA00011207"/>
    </source>
</evidence>
<dbReference type="GO" id="GO:0005179">
    <property type="term" value="F:hormone activity"/>
    <property type="evidence" value="ECO:0007669"/>
    <property type="project" value="UniProtKB-KW"/>
</dbReference>
<dbReference type="ExpressionAtlas" id="F6SMS1">
    <property type="expression patterns" value="baseline"/>
</dbReference>
<feature type="chain" id="PRO_5040196753" evidence="10">
    <location>
        <begin position="26"/>
        <end position="283"/>
    </location>
</feature>
<dbReference type="CDD" id="cd04365">
    <property type="entry name" value="IlGF_relaxin_like"/>
    <property type="match status" value="1"/>
</dbReference>
<evidence type="ECO:0000256" key="4">
    <source>
        <dbReference type="ARBA" id="ARBA00022525"/>
    </source>
</evidence>
<evidence type="ECO:0000313" key="13">
    <source>
        <dbReference type="Proteomes" id="UP000002281"/>
    </source>
</evidence>
<evidence type="ECO:0000256" key="7">
    <source>
        <dbReference type="ARBA" id="ARBA00023157"/>
    </source>
</evidence>
<comment type="subunit">
    <text evidence="3">Heterodimer of a B chain and an A chain linked by two disulfide bonds.</text>
</comment>
<dbReference type="STRING" id="9796.ENSECAP00000010760"/>
<evidence type="ECO:0000256" key="6">
    <source>
        <dbReference type="ARBA" id="ARBA00022702"/>
    </source>
</evidence>
<dbReference type="GO" id="GO:0005576">
    <property type="term" value="C:extracellular region"/>
    <property type="evidence" value="ECO:0007669"/>
    <property type="project" value="UniProtKB-SubCell"/>
</dbReference>
<dbReference type="VGNC" id="VGNC:21577">
    <property type="gene designation" value="PLGRKT"/>
</dbReference>
<dbReference type="GeneTree" id="ENSGT00940000154434"/>
<keyword evidence="10" id="KW-0732">Signal</keyword>
<keyword evidence="7" id="KW-1015">Disulfide bond</keyword>
<evidence type="ECO:0000256" key="2">
    <source>
        <dbReference type="ARBA" id="ARBA00009034"/>
    </source>
</evidence>
<name>F6SMS1_HORSE</name>
<evidence type="ECO:0000313" key="14">
    <source>
        <dbReference type="VGNC" id="VGNC:21577"/>
    </source>
</evidence>
<dbReference type="PANTHER" id="PTHR12004:SF13">
    <property type="entry name" value="PRORELAXIN H2"/>
    <property type="match status" value="1"/>
</dbReference>
<proteinExistence type="inferred from homology"/>
<evidence type="ECO:0000256" key="1">
    <source>
        <dbReference type="ARBA" id="ARBA00004613"/>
    </source>
</evidence>
<dbReference type="PROSITE" id="PS00262">
    <property type="entry name" value="INSULIN"/>
    <property type="match status" value="1"/>
</dbReference>
<dbReference type="Bgee" id="ENSECAG00000015003">
    <property type="expression patterns" value="Expressed in chorionic villus and 23 other cell types or tissues"/>
</dbReference>
<sequence length="283" mass="31455">MRRLFLSHVLGAWLLLSQLPRELSGQKPDDVIKACGRELARLRIEICGSLSWKKTVLRLEEPGLEAGQPVGKSSRPRPLRTSHWMLSECRPSRTARLRPSLAARAQPRVLLVPSTAFCAELAFLVRVSPGSSAEGGKAAGTANGRTRKALGALHLLAPRVKGWGEGGSHRRETVSSSISKDAEALNTKLGLNSNLPKEQKATLSERQPSWRELLQQPALKDSNLNLEEFEETILKTQSEVEDDSLSELKNLGLDKHSRKKRMIQLSHKCCYWGCTRKELARQC</sequence>
<keyword evidence="5" id="KW-0165">Cleavage on pair of basic residues</keyword>
<accession>F6SMS1</accession>
<dbReference type="PANTHER" id="PTHR12004">
    <property type="entry name" value="RELAXIN"/>
    <property type="match status" value="1"/>
</dbReference>
<evidence type="ECO:0000259" key="11">
    <source>
        <dbReference type="SMART" id="SM00078"/>
    </source>
</evidence>
<dbReference type="InParanoid" id="F6SMS1"/>
<gene>
    <name evidence="14" type="primary">PLGRKT</name>
</gene>
<evidence type="ECO:0000256" key="5">
    <source>
        <dbReference type="ARBA" id="ARBA00022685"/>
    </source>
</evidence>
<dbReference type="SMART" id="SM00078">
    <property type="entry name" value="IlGF"/>
    <property type="match status" value="1"/>
</dbReference>